<comment type="caution">
    <text evidence="4">The sequence shown here is derived from an EMBL/GenBank/DDBJ whole genome shotgun (WGS) entry which is preliminary data.</text>
</comment>
<evidence type="ECO:0000256" key="2">
    <source>
        <dbReference type="SAM" id="MobiDB-lite"/>
    </source>
</evidence>
<keyword evidence="1 4" id="KW-0378">Hydrolase</keyword>
<dbReference type="InterPro" id="IPR050266">
    <property type="entry name" value="AB_hydrolase_sf"/>
</dbReference>
<feature type="domain" description="Serine aminopeptidase S33" evidence="3">
    <location>
        <begin position="33"/>
        <end position="242"/>
    </location>
</feature>
<protein>
    <submittedName>
        <fullName evidence="4">Alpha/beta fold hydrolase</fullName>
    </submittedName>
</protein>
<evidence type="ECO:0000313" key="4">
    <source>
        <dbReference type="EMBL" id="GAA1733380.1"/>
    </source>
</evidence>
<gene>
    <name evidence="4" type="ORF">GCM10009710_12620</name>
</gene>
<dbReference type="Pfam" id="PF12146">
    <property type="entry name" value="Hydrolase_4"/>
    <property type="match status" value="1"/>
</dbReference>
<dbReference type="GO" id="GO:0016787">
    <property type="term" value="F:hydrolase activity"/>
    <property type="evidence" value="ECO:0007669"/>
    <property type="project" value="UniProtKB-KW"/>
</dbReference>
<dbReference type="PANTHER" id="PTHR43798">
    <property type="entry name" value="MONOACYLGLYCEROL LIPASE"/>
    <property type="match status" value="1"/>
</dbReference>
<dbReference type="InterPro" id="IPR012354">
    <property type="entry name" value="Esterase_lipase"/>
</dbReference>
<feature type="compositionally biased region" description="Polar residues" evidence="2">
    <location>
        <begin position="1"/>
        <end position="14"/>
    </location>
</feature>
<proteinExistence type="predicted"/>
<dbReference type="RefSeq" id="WP_344198901.1">
    <property type="nucleotide sequence ID" value="NZ_BAAAME010000002.1"/>
</dbReference>
<evidence type="ECO:0000313" key="5">
    <source>
        <dbReference type="Proteomes" id="UP001501057"/>
    </source>
</evidence>
<dbReference type="Proteomes" id="UP001501057">
    <property type="component" value="Unassembled WGS sequence"/>
</dbReference>
<name>A0ABP4VP07_9ACTN</name>
<dbReference type="SUPFAM" id="SSF53474">
    <property type="entry name" value="alpha/beta-Hydrolases"/>
    <property type="match status" value="1"/>
</dbReference>
<dbReference type="Gene3D" id="3.40.50.1820">
    <property type="entry name" value="alpha/beta hydrolase"/>
    <property type="match status" value="1"/>
</dbReference>
<organism evidence="4 5">
    <name type="scientific">Aeromicrobium alkaliterrae</name>
    <dbReference type="NCBI Taxonomy" id="302168"/>
    <lineage>
        <taxon>Bacteria</taxon>
        <taxon>Bacillati</taxon>
        <taxon>Actinomycetota</taxon>
        <taxon>Actinomycetes</taxon>
        <taxon>Propionibacteriales</taxon>
        <taxon>Nocardioidaceae</taxon>
        <taxon>Aeromicrobium</taxon>
    </lineage>
</organism>
<dbReference type="InterPro" id="IPR022742">
    <property type="entry name" value="Hydrolase_4"/>
</dbReference>
<evidence type="ECO:0000256" key="1">
    <source>
        <dbReference type="ARBA" id="ARBA00022801"/>
    </source>
</evidence>
<dbReference type="PANTHER" id="PTHR43798:SF31">
    <property type="entry name" value="AB HYDROLASE SUPERFAMILY PROTEIN YCLE"/>
    <property type="match status" value="1"/>
</dbReference>
<reference evidence="5" key="1">
    <citation type="journal article" date="2019" name="Int. J. Syst. Evol. Microbiol.">
        <title>The Global Catalogue of Microorganisms (GCM) 10K type strain sequencing project: providing services to taxonomists for standard genome sequencing and annotation.</title>
        <authorList>
            <consortium name="The Broad Institute Genomics Platform"/>
            <consortium name="The Broad Institute Genome Sequencing Center for Infectious Disease"/>
            <person name="Wu L."/>
            <person name="Ma J."/>
        </authorList>
    </citation>
    <scope>NUCLEOTIDE SEQUENCE [LARGE SCALE GENOMIC DNA]</scope>
    <source>
        <strain evidence="5">JCM 13518</strain>
    </source>
</reference>
<dbReference type="PIRSF" id="PIRSF017388">
    <property type="entry name" value="Esterase_lipase"/>
    <property type="match status" value="1"/>
</dbReference>
<sequence>MARPSSATGPTSGTVVRPEATPLVHDGGSVGFLLSHGFTGSPASMRPWGEHLVEQGHTVRVPRLPGHGTTWQDMNRTRWQDWYAVVERELLDLREACDHVVVGGLSMGGCLALRLAEQHPDAVDALVVVNPAVASQRKDIKLVPLLQHVLPSMPGIGNDIKKPGTDEYGYDRTPLKALASMTQLWKDVRDGLGSITAPLLFFRSTDDHVVDPLSREIVLAGVSSPVVEDVTLHESFHVATLDHDAPLIFERTDAFVRQHVTGGSGA</sequence>
<accession>A0ABP4VP07</accession>
<keyword evidence="5" id="KW-1185">Reference proteome</keyword>
<dbReference type="EMBL" id="BAAAME010000002">
    <property type="protein sequence ID" value="GAA1733380.1"/>
    <property type="molecule type" value="Genomic_DNA"/>
</dbReference>
<feature type="region of interest" description="Disordered" evidence="2">
    <location>
        <begin position="1"/>
        <end position="20"/>
    </location>
</feature>
<dbReference type="InterPro" id="IPR029058">
    <property type="entry name" value="AB_hydrolase_fold"/>
</dbReference>
<evidence type="ECO:0000259" key="3">
    <source>
        <dbReference type="Pfam" id="PF12146"/>
    </source>
</evidence>